<protein>
    <submittedName>
        <fullName evidence="1">Uncharacterized protein</fullName>
    </submittedName>
</protein>
<accession>A0A814MBD4</accession>
<name>A0A814MBD4_9BILA</name>
<sequence>MSHFSRDFFQSYKDAPAKNNNMFFIRHAAHPRNLKFLTGIDGTMVCSIKEDNYTLPDDMKKYLKNTLYETVLSPQLKYDKFSFPKTLNETTPLDTELKWSPELMSLGKKIGIRTNDESNKFPMFKRTGNNEMARSQNFDFKSMRRNSKRSLNLDQNKNSDYKLESQSLFMLKPTKDNKETDKLSSNSLILPKIKTLKLESSEALDKQTNIDRIIIKNLKVRSINDREDMNYANANEKRVNLEKSNLPKTNTFL</sequence>
<dbReference type="EMBL" id="CAJNOC010006329">
    <property type="protein sequence ID" value="CAF1075465.1"/>
    <property type="molecule type" value="Genomic_DNA"/>
</dbReference>
<reference evidence="1" key="1">
    <citation type="submission" date="2021-02" db="EMBL/GenBank/DDBJ databases">
        <authorList>
            <person name="Nowell W R."/>
        </authorList>
    </citation>
    <scope>NUCLEOTIDE SEQUENCE</scope>
    <source>
        <strain evidence="1">Ploen Becks lab</strain>
    </source>
</reference>
<evidence type="ECO:0000313" key="2">
    <source>
        <dbReference type="Proteomes" id="UP000663879"/>
    </source>
</evidence>
<proteinExistence type="predicted"/>
<dbReference type="AlphaFoldDB" id="A0A814MBD4"/>
<evidence type="ECO:0000313" key="1">
    <source>
        <dbReference type="EMBL" id="CAF1075465.1"/>
    </source>
</evidence>
<comment type="caution">
    <text evidence="1">The sequence shown here is derived from an EMBL/GenBank/DDBJ whole genome shotgun (WGS) entry which is preliminary data.</text>
</comment>
<dbReference type="OrthoDB" id="10524638at2759"/>
<keyword evidence="2" id="KW-1185">Reference proteome</keyword>
<organism evidence="1 2">
    <name type="scientific">Brachionus calyciflorus</name>
    <dbReference type="NCBI Taxonomy" id="104777"/>
    <lineage>
        <taxon>Eukaryota</taxon>
        <taxon>Metazoa</taxon>
        <taxon>Spiralia</taxon>
        <taxon>Gnathifera</taxon>
        <taxon>Rotifera</taxon>
        <taxon>Eurotatoria</taxon>
        <taxon>Monogononta</taxon>
        <taxon>Pseudotrocha</taxon>
        <taxon>Ploima</taxon>
        <taxon>Brachionidae</taxon>
        <taxon>Brachionus</taxon>
    </lineage>
</organism>
<gene>
    <name evidence="1" type="ORF">OXX778_LOCUS19940</name>
</gene>
<dbReference type="Proteomes" id="UP000663879">
    <property type="component" value="Unassembled WGS sequence"/>
</dbReference>